<name>A0A372LBJ1_9BACI</name>
<dbReference type="EMBL" id="QVTD01000008">
    <property type="protein sequence ID" value="RFU62937.1"/>
    <property type="molecule type" value="Genomic_DNA"/>
</dbReference>
<feature type="transmembrane region" description="Helical" evidence="1">
    <location>
        <begin position="34"/>
        <end position="56"/>
    </location>
</feature>
<reference evidence="2 3" key="1">
    <citation type="submission" date="2018-08" db="EMBL/GenBank/DDBJ databases">
        <title>Bacillus chawlae sp. nov., Bacillus glennii sp. nov., and Bacillus saganii sp. nov. Isolated from the Vehicle Assembly Building at Kennedy Space Center where the Viking Spacecraft were Assembled.</title>
        <authorList>
            <person name="Seuylemezian A."/>
            <person name="Vaishampayan P."/>
        </authorList>
    </citation>
    <scope>NUCLEOTIDE SEQUENCE [LARGE SCALE GENOMIC DNA]</scope>
    <source>
        <strain evidence="2 3">V44-8</strain>
    </source>
</reference>
<comment type="caution">
    <text evidence="2">The sequence shown here is derived from an EMBL/GenBank/DDBJ whole genome shotgun (WGS) entry which is preliminary data.</text>
</comment>
<keyword evidence="1" id="KW-0472">Membrane</keyword>
<keyword evidence="1" id="KW-0812">Transmembrane</keyword>
<keyword evidence="3" id="KW-1185">Reference proteome</keyword>
<keyword evidence="1" id="KW-1133">Transmembrane helix</keyword>
<protein>
    <submittedName>
        <fullName evidence="2">Uncharacterized protein</fullName>
    </submittedName>
</protein>
<gene>
    <name evidence="2" type="ORF">D0466_13390</name>
</gene>
<dbReference type="RefSeq" id="WP_117323064.1">
    <property type="nucleotide sequence ID" value="NZ_QVTD01000008.1"/>
</dbReference>
<accession>A0A372LBJ1</accession>
<proteinExistence type="predicted"/>
<dbReference type="AlphaFoldDB" id="A0A372LBJ1"/>
<dbReference type="Proteomes" id="UP000262939">
    <property type="component" value="Unassembled WGS sequence"/>
</dbReference>
<evidence type="ECO:0000313" key="3">
    <source>
        <dbReference type="Proteomes" id="UP000262939"/>
    </source>
</evidence>
<organism evidence="2 3">
    <name type="scientific">Peribacillus glennii</name>
    <dbReference type="NCBI Taxonomy" id="2303991"/>
    <lineage>
        <taxon>Bacteria</taxon>
        <taxon>Bacillati</taxon>
        <taxon>Bacillota</taxon>
        <taxon>Bacilli</taxon>
        <taxon>Bacillales</taxon>
        <taxon>Bacillaceae</taxon>
        <taxon>Peribacillus</taxon>
    </lineage>
</organism>
<sequence>MDVRLLFFAILSGFALVLLPGLEMSGTMDSIVSAVSPITTAIGVIDIFVLSLYMIWSGFKSLFK</sequence>
<dbReference type="OrthoDB" id="9864935at2"/>
<evidence type="ECO:0000313" key="2">
    <source>
        <dbReference type="EMBL" id="RFU62937.1"/>
    </source>
</evidence>
<evidence type="ECO:0000256" key="1">
    <source>
        <dbReference type="SAM" id="Phobius"/>
    </source>
</evidence>